<sequence length="19" mass="2186">MVGKLEPHYRTGVLLFILV</sequence>
<dbReference type="AlphaFoldDB" id="A0A0A9A6G2"/>
<reference evidence="1" key="2">
    <citation type="journal article" date="2015" name="Data Brief">
        <title>Shoot transcriptome of the giant reed, Arundo donax.</title>
        <authorList>
            <person name="Barrero R.A."/>
            <person name="Guerrero F.D."/>
            <person name="Moolhuijzen P."/>
            <person name="Goolsby J.A."/>
            <person name="Tidwell J."/>
            <person name="Bellgard S.E."/>
            <person name="Bellgard M.I."/>
        </authorList>
    </citation>
    <scope>NUCLEOTIDE SEQUENCE</scope>
    <source>
        <tissue evidence="1">Shoot tissue taken approximately 20 cm above the soil surface</tissue>
    </source>
</reference>
<organism evidence="1">
    <name type="scientific">Arundo donax</name>
    <name type="common">Giant reed</name>
    <name type="synonym">Donax arundinaceus</name>
    <dbReference type="NCBI Taxonomy" id="35708"/>
    <lineage>
        <taxon>Eukaryota</taxon>
        <taxon>Viridiplantae</taxon>
        <taxon>Streptophyta</taxon>
        <taxon>Embryophyta</taxon>
        <taxon>Tracheophyta</taxon>
        <taxon>Spermatophyta</taxon>
        <taxon>Magnoliopsida</taxon>
        <taxon>Liliopsida</taxon>
        <taxon>Poales</taxon>
        <taxon>Poaceae</taxon>
        <taxon>PACMAD clade</taxon>
        <taxon>Arundinoideae</taxon>
        <taxon>Arundineae</taxon>
        <taxon>Arundo</taxon>
    </lineage>
</organism>
<reference evidence="1" key="1">
    <citation type="submission" date="2014-09" db="EMBL/GenBank/DDBJ databases">
        <authorList>
            <person name="Magalhaes I.L.F."/>
            <person name="Oliveira U."/>
            <person name="Santos F.R."/>
            <person name="Vidigal T.H.D.A."/>
            <person name="Brescovit A.D."/>
            <person name="Santos A.J."/>
        </authorList>
    </citation>
    <scope>NUCLEOTIDE SEQUENCE</scope>
    <source>
        <tissue evidence="1">Shoot tissue taken approximately 20 cm above the soil surface</tissue>
    </source>
</reference>
<accession>A0A0A9A6G2</accession>
<evidence type="ECO:0000313" key="1">
    <source>
        <dbReference type="EMBL" id="JAD47289.1"/>
    </source>
</evidence>
<dbReference type="EMBL" id="GBRH01250606">
    <property type="protein sequence ID" value="JAD47289.1"/>
    <property type="molecule type" value="Transcribed_RNA"/>
</dbReference>
<protein>
    <submittedName>
        <fullName evidence="1">Uncharacterized protein</fullName>
    </submittedName>
</protein>
<name>A0A0A9A6G2_ARUDO</name>
<proteinExistence type="predicted"/>